<feature type="region of interest" description="Disordered" evidence="1">
    <location>
        <begin position="168"/>
        <end position="194"/>
    </location>
</feature>
<keyword evidence="4" id="KW-1185">Reference proteome</keyword>
<dbReference type="EMBL" id="CP017625">
    <property type="protein sequence ID" value="AOW28670.1"/>
    <property type="molecule type" value="Genomic_DNA"/>
</dbReference>
<feature type="region of interest" description="Disordered" evidence="1">
    <location>
        <begin position="221"/>
        <end position="273"/>
    </location>
</feature>
<feature type="compositionally biased region" description="Polar residues" evidence="1">
    <location>
        <begin position="28"/>
        <end position="45"/>
    </location>
</feature>
<reference evidence="3 4" key="3">
    <citation type="journal article" date="2013" name="Genome Biol.">
        <title>Assembly of a phased diploid Candida albicans genome facilitates allele-specific measurements and provides a simple model for repeat and indel structure.</title>
        <authorList>
            <person name="Muzzey D."/>
            <person name="Schwartz K."/>
            <person name="Weissman J.S."/>
            <person name="Sherlock G."/>
        </authorList>
    </citation>
    <scope>NUCLEOTIDE SEQUENCE [LARGE SCALE GENOMIC DNA]</scope>
    <source>
        <strain evidence="4">SC5314 / ATCC MYA-2876</strain>
    </source>
</reference>
<gene>
    <name evidence="3" type="ordered locus">CAALFM_C306640WA</name>
    <name evidence="2" type="ordered locus">orf19.7453</name>
</gene>
<dbReference type="VEuPathDB" id="FungiDB:C3_06640W_A"/>
<dbReference type="KEGG" id="cal:CAALFM_C306640WA"/>
<feature type="compositionally biased region" description="Low complexity" evidence="1">
    <location>
        <begin position="1"/>
        <end position="27"/>
    </location>
</feature>
<dbReference type="InParanoid" id="A0A1D8PKL2"/>
<proteinExistence type="predicted"/>
<accession>A0A1D8PKL2</accession>
<evidence type="ECO:0000313" key="3">
    <source>
        <dbReference type="EMBL" id="AOW28670.1"/>
    </source>
</evidence>
<dbReference type="RefSeq" id="XP_716114.1">
    <property type="nucleotide sequence ID" value="XM_711021.1"/>
</dbReference>
<dbReference type="AlphaFoldDB" id="A0A1D8PKL2"/>
<evidence type="ECO:0000313" key="2">
    <source>
        <dbReference type="CGD" id="CAL0000184075"/>
    </source>
</evidence>
<feature type="region of interest" description="Disordered" evidence="1">
    <location>
        <begin position="1"/>
        <end position="45"/>
    </location>
</feature>
<protein>
    <submittedName>
        <fullName evidence="3">Uncharacterized protein</fullName>
    </submittedName>
</protein>
<dbReference type="STRING" id="237561.A0A1D8PKL2"/>
<feature type="compositionally biased region" description="Polar residues" evidence="1">
    <location>
        <begin position="257"/>
        <end position="267"/>
    </location>
</feature>
<dbReference type="GeneID" id="3642251"/>
<dbReference type="Proteomes" id="UP000000559">
    <property type="component" value="Chromosome 3"/>
</dbReference>
<evidence type="ECO:0000313" key="4">
    <source>
        <dbReference type="Proteomes" id="UP000000559"/>
    </source>
</evidence>
<reference evidence="3 4" key="2">
    <citation type="journal article" date="2007" name="Genome Biol.">
        <title>Assembly of the Candida albicans genome into sixteen supercontigs aligned on the eight chromosomes.</title>
        <authorList>
            <person name="van het Hoog M."/>
            <person name="Rast T.J."/>
            <person name="Martchenko M."/>
            <person name="Grindle S."/>
            <person name="Dignard D."/>
            <person name="Hogues H."/>
            <person name="Cuomo C."/>
            <person name="Berriman M."/>
            <person name="Scherer S."/>
            <person name="Magee B.B."/>
            <person name="Whiteway M."/>
            <person name="Chibana H."/>
            <person name="Nantel A."/>
            <person name="Magee P.T."/>
        </authorList>
    </citation>
    <scope>GENOME REANNOTATION</scope>
    <source>
        <strain evidence="4">SC5314 / ATCC MYA-2876</strain>
    </source>
</reference>
<dbReference type="CGD" id="CAL0000184075">
    <property type="gene designation" value="orf19.7453"/>
</dbReference>
<name>A0A1D8PKL2_CANAL</name>
<reference evidence="3 4" key="1">
    <citation type="journal article" date="2004" name="Proc. Natl. Acad. Sci. U.S.A.">
        <title>The diploid genome sequence of Candida albicans.</title>
        <authorList>
            <person name="Jones T."/>
            <person name="Federspiel N.A."/>
            <person name="Chibana H."/>
            <person name="Dungan J."/>
            <person name="Kalman S."/>
            <person name="Magee B.B."/>
            <person name="Newport G."/>
            <person name="Thorstenson Y.R."/>
            <person name="Agabian N."/>
            <person name="Magee P.T."/>
            <person name="Davis R.W."/>
            <person name="Scherer S."/>
        </authorList>
    </citation>
    <scope>NUCLEOTIDE SEQUENCE [LARGE SCALE GENOMIC DNA]</scope>
    <source>
        <strain evidence="4">SC5314 / ATCC MYA-2876</strain>
    </source>
</reference>
<organism evidence="3 4">
    <name type="scientific">Candida albicans (strain SC5314 / ATCC MYA-2876)</name>
    <name type="common">Yeast</name>
    <dbReference type="NCBI Taxonomy" id="237561"/>
    <lineage>
        <taxon>Eukaryota</taxon>
        <taxon>Fungi</taxon>
        <taxon>Dikarya</taxon>
        <taxon>Ascomycota</taxon>
        <taxon>Saccharomycotina</taxon>
        <taxon>Pichiomycetes</taxon>
        <taxon>Debaryomycetaceae</taxon>
        <taxon>Candida/Lodderomyces clade</taxon>
        <taxon>Candida</taxon>
    </lineage>
</organism>
<evidence type="ECO:0000256" key="1">
    <source>
        <dbReference type="SAM" id="MobiDB-lite"/>
    </source>
</evidence>
<sequence length="273" mass="30425">MQPQVQATPVAPQQQPLLLSSQQQQQQRHSISISPSHKENNASTLSESAYLSEVEATPLKSNSLVITTPTDQFIKPDNKHRQSINEKLSSLSKYLTVEMTPKQNNSIFSTPRNIRITTDPGMVSNSDNKGTGNETNIVFNTPLHHQQLIGSSPLKSRRESVSSVTSIISNTNNNHNHFENSYGKSGPKPGDPVALESSPFISILSDSENLMGLRPKKLFDSITTSPQDKNYDDEKVVKNSHNNNEYDSEYDSDELLNPSSKQTVRSTYSKRRK</sequence>
<feature type="compositionally biased region" description="Low complexity" evidence="1">
    <location>
        <begin position="168"/>
        <end position="181"/>
    </location>
</feature>